<protein>
    <recommendedName>
        <fullName evidence="4">Secreted protein</fullName>
    </recommendedName>
</protein>
<feature type="chain" id="PRO_5021210152" description="Secreted protein" evidence="1">
    <location>
        <begin position="28"/>
        <end position="116"/>
    </location>
</feature>
<evidence type="ECO:0008006" key="4">
    <source>
        <dbReference type="Google" id="ProtNLM"/>
    </source>
</evidence>
<organism evidence="2 3">
    <name type="scientific">Liparis tanakae</name>
    <name type="common">Tanaka's snailfish</name>
    <dbReference type="NCBI Taxonomy" id="230148"/>
    <lineage>
        <taxon>Eukaryota</taxon>
        <taxon>Metazoa</taxon>
        <taxon>Chordata</taxon>
        <taxon>Craniata</taxon>
        <taxon>Vertebrata</taxon>
        <taxon>Euteleostomi</taxon>
        <taxon>Actinopterygii</taxon>
        <taxon>Neopterygii</taxon>
        <taxon>Teleostei</taxon>
        <taxon>Neoteleostei</taxon>
        <taxon>Acanthomorphata</taxon>
        <taxon>Eupercaria</taxon>
        <taxon>Perciformes</taxon>
        <taxon>Cottioidei</taxon>
        <taxon>Cottales</taxon>
        <taxon>Liparidae</taxon>
        <taxon>Liparis</taxon>
    </lineage>
</organism>
<evidence type="ECO:0000313" key="3">
    <source>
        <dbReference type="Proteomes" id="UP000314294"/>
    </source>
</evidence>
<feature type="signal peptide" evidence="1">
    <location>
        <begin position="1"/>
        <end position="27"/>
    </location>
</feature>
<keyword evidence="3" id="KW-1185">Reference proteome</keyword>
<evidence type="ECO:0000313" key="2">
    <source>
        <dbReference type="EMBL" id="TNN86329.1"/>
    </source>
</evidence>
<dbReference type="EMBL" id="SRLO01000016">
    <property type="protein sequence ID" value="TNN86329.1"/>
    <property type="molecule type" value="Genomic_DNA"/>
</dbReference>
<sequence>MKFLGLPPESSLPALLLFVLSAGEILACRPPDLTGPRLSPRALLGRTTTTGFSFLCVFSSSSLCCAARISSSIMDSVRCLLERRRKGPLAAAASASGPRAAAAVLRSSAASEYLLK</sequence>
<proteinExistence type="predicted"/>
<comment type="caution">
    <text evidence="2">The sequence shown here is derived from an EMBL/GenBank/DDBJ whole genome shotgun (WGS) entry which is preliminary data.</text>
</comment>
<accession>A0A4Z2J819</accession>
<name>A0A4Z2J819_9TELE</name>
<gene>
    <name evidence="2" type="ORF">EYF80_003414</name>
</gene>
<evidence type="ECO:0000256" key="1">
    <source>
        <dbReference type="SAM" id="SignalP"/>
    </source>
</evidence>
<dbReference type="AlphaFoldDB" id="A0A4Z2J819"/>
<keyword evidence="1" id="KW-0732">Signal</keyword>
<dbReference type="Proteomes" id="UP000314294">
    <property type="component" value="Unassembled WGS sequence"/>
</dbReference>
<reference evidence="2 3" key="1">
    <citation type="submission" date="2019-03" db="EMBL/GenBank/DDBJ databases">
        <title>First draft genome of Liparis tanakae, snailfish: a comprehensive survey of snailfish specific genes.</title>
        <authorList>
            <person name="Kim W."/>
            <person name="Song I."/>
            <person name="Jeong J.-H."/>
            <person name="Kim D."/>
            <person name="Kim S."/>
            <person name="Ryu S."/>
            <person name="Song J.Y."/>
            <person name="Lee S.K."/>
        </authorList>
    </citation>
    <scope>NUCLEOTIDE SEQUENCE [LARGE SCALE GENOMIC DNA]</scope>
    <source>
        <tissue evidence="2">Muscle</tissue>
    </source>
</reference>